<feature type="region of interest" description="Disordered" evidence="1">
    <location>
        <begin position="1"/>
        <end position="55"/>
    </location>
</feature>
<feature type="compositionally biased region" description="Polar residues" evidence="1">
    <location>
        <begin position="116"/>
        <end position="127"/>
    </location>
</feature>
<gene>
    <name evidence="2" type="ORF">ANCDUO_12535</name>
</gene>
<reference evidence="2 3" key="1">
    <citation type="submission" date="2013-12" db="EMBL/GenBank/DDBJ databases">
        <title>Draft genome of the parsitic nematode Ancylostoma duodenale.</title>
        <authorList>
            <person name="Mitreva M."/>
        </authorList>
    </citation>
    <scope>NUCLEOTIDE SEQUENCE [LARGE SCALE GENOMIC DNA]</scope>
    <source>
        <strain evidence="2 3">Zhejiang</strain>
    </source>
</reference>
<feature type="compositionally biased region" description="Basic and acidic residues" evidence="1">
    <location>
        <begin position="259"/>
        <end position="268"/>
    </location>
</feature>
<feature type="compositionally biased region" description="Basic and acidic residues" evidence="1">
    <location>
        <begin position="162"/>
        <end position="173"/>
    </location>
</feature>
<feature type="compositionally biased region" description="Polar residues" evidence="1">
    <location>
        <begin position="45"/>
        <end position="55"/>
    </location>
</feature>
<feature type="compositionally biased region" description="Basic and acidic residues" evidence="1">
    <location>
        <begin position="101"/>
        <end position="115"/>
    </location>
</feature>
<dbReference type="EMBL" id="KN734571">
    <property type="protein sequence ID" value="KIH57272.1"/>
    <property type="molecule type" value="Genomic_DNA"/>
</dbReference>
<feature type="non-terminal residue" evidence="2">
    <location>
        <position position="1"/>
    </location>
</feature>
<name>A0A0C2D584_9BILA</name>
<dbReference type="OrthoDB" id="4473401at2759"/>
<protein>
    <submittedName>
        <fullName evidence="2">Uncharacterized protein</fullName>
    </submittedName>
</protein>
<proteinExistence type="predicted"/>
<feature type="region of interest" description="Disordered" evidence="1">
    <location>
        <begin position="790"/>
        <end position="809"/>
    </location>
</feature>
<feature type="region of interest" description="Disordered" evidence="1">
    <location>
        <begin position="101"/>
        <end position="281"/>
    </location>
</feature>
<organism evidence="2 3">
    <name type="scientific">Ancylostoma duodenale</name>
    <dbReference type="NCBI Taxonomy" id="51022"/>
    <lineage>
        <taxon>Eukaryota</taxon>
        <taxon>Metazoa</taxon>
        <taxon>Ecdysozoa</taxon>
        <taxon>Nematoda</taxon>
        <taxon>Chromadorea</taxon>
        <taxon>Rhabditida</taxon>
        <taxon>Rhabditina</taxon>
        <taxon>Rhabditomorpha</taxon>
        <taxon>Strongyloidea</taxon>
        <taxon>Ancylostomatidae</taxon>
        <taxon>Ancylostomatinae</taxon>
        <taxon>Ancylostoma</taxon>
    </lineage>
</organism>
<evidence type="ECO:0000256" key="1">
    <source>
        <dbReference type="SAM" id="MobiDB-lite"/>
    </source>
</evidence>
<feature type="compositionally biased region" description="Pro residues" evidence="1">
    <location>
        <begin position="13"/>
        <end position="22"/>
    </location>
</feature>
<sequence length="809" mass="90865">KPSNIPADRESSPPTPPRPSPHPRTLAAANLPFDLPPSVRARATGSESATRSKVATTTYYPETYEAWGIDTNRHPELAEEPKEETVRPKKVILERRKEFVETKKESTELKKEKTSARSQPTFDTTKPLTIPSEQIAKMENQKERTGTLTQFTARNQQPVHQELPEKPTKEKEFVSAQPRLTILTRQPFNRETTKIAHSTTTEPASNWVTQTPRHSVEPGGSARTPPQRAIFHQKSHPVIESNSRETVVKLQPLAVNPRPRTDVPREPQEPQPAAGNWPAQTITRPTQPQVKTFVEDSGADLDRNEVPRQYSAATHPRSYAMNSISSYNPQQNNNLAGLSPPVDPTYFTYNSQHLGAVRNRQFAVNSVPFDKQIMLERNPWLQQNRLPQVRAMTPQIFSSAAQVGLQSDRSVWQGNNQRGTAASGSQGDAKSPQMASTQTATSLFSRTVTSGGGRAQEDTGRNQQAEFLATSKSVVQQTGHVPNENRSNQQNLQQAGQVHQPSKSHENPRQSATVTSERATPSDPRNLQYPPAVKYRTSETHVAYVEENPQPTPRTEFPRRHIENNHMVVTLPEKTSSRVEDDIVKTKAEWVNSRTSTVAEEDVRTSRTQPIPPPSTRTSAQGAANEEFPAGLDRSQDPHLQNWLRFGCAEVSPDRGPPEEMFREFQRHSKEFQNAIPFVNAARSAVEEQKSSVDNSPLDIMDKTLYLKQEGSVINAPPVRVPDKRPRKLQELSEQFTTRDNEIPVFLRAPPPNSTRTQAPQHTLNQANPIHDLPYDNFPKHMQVVNNTFTDLNTNRRQNDQRPNLPNST</sequence>
<accession>A0A0C2D584</accession>
<feature type="region of interest" description="Disordered" evidence="1">
    <location>
        <begin position="473"/>
        <end position="530"/>
    </location>
</feature>
<evidence type="ECO:0000313" key="2">
    <source>
        <dbReference type="EMBL" id="KIH57272.1"/>
    </source>
</evidence>
<feature type="compositionally biased region" description="Polar residues" evidence="1">
    <location>
        <begin position="183"/>
        <end position="213"/>
    </location>
</feature>
<dbReference type="Proteomes" id="UP000054047">
    <property type="component" value="Unassembled WGS sequence"/>
</dbReference>
<feature type="compositionally biased region" description="Polar residues" evidence="1">
    <location>
        <begin position="473"/>
        <end position="501"/>
    </location>
</feature>
<feature type="compositionally biased region" description="Polar residues" evidence="1">
    <location>
        <begin position="509"/>
        <end position="525"/>
    </location>
</feature>
<feature type="region of interest" description="Disordered" evidence="1">
    <location>
        <begin position="598"/>
        <end position="623"/>
    </location>
</feature>
<feature type="region of interest" description="Disordered" evidence="1">
    <location>
        <begin position="413"/>
        <end position="440"/>
    </location>
</feature>
<keyword evidence="3" id="KW-1185">Reference proteome</keyword>
<dbReference type="AlphaFoldDB" id="A0A0C2D584"/>
<feature type="compositionally biased region" description="Polar residues" evidence="1">
    <location>
        <begin position="146"/>
        <end position="159"/>
    </location>
</feature>
<evidence type="ECO:0000313" key="3">
    <source>
        <dbReference type="Proteomes" id="UP000054047"/>
    </source>
</evidence>